<evidence type="ECO:0000313" key="6">
    <source>
        <dbReference type="Proteomes" id="UP000712157"/>
    </source>
</evidence>
<evidence type="ECO:0000256" key="3">
    <source>
        <dbReference type="ARBA" id="ARBA00023163"/>
    </source>
</evidence>
<dbReference type="PROSITE" id="PS00356">
    <property type="entry name" value="HTH_LACI_1"/>
    <property type="match status" value="1"/>
</dbReference>
<dbReference type="PANTHER" id="PTHR30146:SF109">
    <property type="entry name" value="HTH-TYPE TRANSCRIPTIONAL REGULATOR GALS"/>
    <property type="match status" value="1"/>
</dbReference>
<dbReference type="Gene3D" id="1.10.260.40">
    <property type="entry name" value="lambda repressor-like DNA-binding domains"/>
    <property type="match status" value="1"/>
</dbReference>
<gene>
    <name evidence="5" type="ORF">KTH89_12265</name>
</gene>
<feature type="domain" description="HTH lacI-type" evidence="4">
    <location>
        <begin position="3"/>
        <end position="57"/>
    </location>
</feature>
<dbReference type="Gene3D" id="3.40.50.2300">
    <property type="match status" value="2"/>
</dbReference>
<evidence type="ECO:0000313" key="5">
    <source>
        <dbReference type="EMBL" id="MBU9737315.1"/>
    </source>
</evidence>
<name>A0A949JY29_9FIRM</name>
<keyword evidence="1" id="KW-0805">Transcription regulation</keyword>
<sequence>MKPTIRDVANRAGVSVATVSRYLNNSSLIAPVSRDKVRTAIDALNYRPNMMARGLVKQNTETIALVVDYSHEEIYGNEFFLKIQVGLEREFSRHGYYLMLVNIASAGEAPGLIKKIILEGRVDGIVLLNEMAEPSVIHLLNEMEVPFVIAGRGEYKNAAWVDIDNVLGGYVAANKLIGCGLEKIGFITNSFQKRFVKERFEGFQKAMMEAGLEYAETWVAAGLNTYQDQIKFLKECEKPVCDAYVVSDSYIAYHFIKALKNSGYSVPKDVQIVAFDNQLLSEVSEPGITVVDIDVTMLGVHAARFLLDNLYRLDKNYEPQARHELLGVRLIERGSTL</sequence>
<reference evidence="5" key="1">
    <citation type="submission" date="2021-06" db="EMBL/GenBank/DDBJ databases">
        <title>Description of novel taxa of the family Lachnospiraceae.</title>
        <authorList>
            <person name="Chaplin A.V."/>
            <person name="Sokolova S.R."/>
            <person name="Pikina A.P."/>
            <person name="Korzhanova M."/>
            <person name="Belova V."/>
            <person name="Korostin D."/>
            <person name="Efimov B.A."/>
        </authorList>
    </citation>
    <scope>NUCLEOTIDE SEQUENCE</scope>
    <source>
        <strain evidence="5">ASD5720</strain>
    </source>
</reference>
<comment type="caution">
    <text evidence="5">The sequence shown here is derived from an EMBL/GenBank/DDBJ whole genome shotgun (WGS) entry which is preliminary data.</text>
</comment>
<accession>A0A949JY29</accession>
<evidence type="ECO:0000256" key="2">
    <source>
        <dbReference type="ARBA" id="ARBA00023125"/>
    </source>
</evidence>
<dbReference type="AlphaFoldDB" id="A0A949JY29"/>
<keyword evidence="2" id="KW-0238">DNA-binding</keyword>
<keyword evidence="3" id="KW-0804">Transcription</keyword>
<keyword evidence="6" id="KW-1185">Reference proteome</keyword>
<protein>
    <submittedName>
        <fullName evidence="5">LacI family transcriptional regulator</fullName>
    </submittedName>
</protein>
<dbReference type="Pfam" id="PF00356">
    <property type="entry name" value="LacI"/>
    <property type="match status" value="1"/>
</dbReference>
<dbReference type="RefSeq" id="WP_238721902.1">
    <property type="nucleotide sequence ID" value="NZ_JAHQCW010000019.1"/>
</dbReference>
<dbReference type="SMART" id="SM00354">
    <property type="entry name" value="HTH_LACI"/>
    <property type="match status" value="1"/>
</dbReference>
<dbReference type="EMBL" id="JAHQCW010000019">
    <property type="protein sequence ID" value="MBU9737315.1"/>
    <property type="molecule type" value="Genomic_DNA"/>
</dbReference>
<dbReference type="Pfam" id="PF13377">
    <property type="entry name" value="Peripla_BP_3"/>
    <property type="match status" value="1"/>
</dbReference>
<dbReference type="CDD" id="cd01392">
    <property type="entry name" value="HTH_LacI"/>
    <property type="match status" value="1"/>
</dbReference>
<dbReference type="GO" id="GO:0000976">
    <property type="term" value="F:transcription cis-regulatory region binding"/>
    <property type="evidence" value="ECO:0007669"/>
    <property type="project" value="TreeGrafter"/>
</dbReference>
<proteinExistence type="predicted"/>
<dbReference type="GO" id="GO:0003700">
    <property type="term" value="F:DNA-binding transcription factor activity"/>
    <property type="evidence" value="ECO:0007669"/>
    <property type="project" value="TreeGrafter"/>
</dbReference>
<dbReference type="PROSITE" id="PS50932">
    <property type="entry name" value="HTH_LACI_2"/>
    <property type="match status" value="1"/>
</dbReference>
<dbReference type="PANTHER" id="PTHR30146">
    <property type="entry name" value="LACI-RELATED TRANSCRIPTIONAL REPRESSOR"/>
    <property type="match status" value="1"/>
</dbReference>
<dbReference type="InterPro" id="IPR028082">
    <property type="entry name" value="Peripla_BP_I"/>
</dbReference>
<dbReference type="Proteomes" id="UP000712157">
    <property type="component" value="Unassembled WGS sequence"/>
</dbReference>
<evidence type="ECO:0000259" key="4">
    <source>
        <dbReference type="PROSITE" id="PS50932"/>
    </source>
</evidence>
<dbReference type="PRINTS" id="PR00036">
    <property type="entry name" value="HTHLACI"/>
</dbReference>
<dbReference type="InterPro" id="IPR046335">
    <property type="entry name" value="LacI/GalR-like_sensor"/>
</dbReference>
<dbReference type="SUPFAM" id="SSF47413">
    <property type="entry name" value="lambda repressor-like DNA-binding domains"/>
    <property type="match status" value="1"/>
</dbReference>
<dbReference type="InterPro" id="IPR010982">
    <property type="entry name" value="Lambda_DNA-bd_dom_sf"/>
</dbReference>
<evidence type="ECO:0000256" key="1">
    <source>
        <dbReference type="ARBA" id="ARBA00023015"/>
    </source>
</evidence>
<dbReference type="SUPFAM" id="SSF53822">
    <property type="entry name" value="Periplasmic binding protein-like I"/>
    <property type="match status" value="1"/>
</dbReference>
<dbReference type="InterPro" id="IPR000843">
    <property type="entry name" value="HTH_LacI"/>
</dbReference>
<organism evidence="5 6">
    <name type="scientific">Diplocloster agilis</name>
    <dbReference type="NCBI Taxonomy" id="2850323"/>
    <lineage>
        <taxon>Bacteria</taxon>
        <taxon>Bacillati</taxon>
        <taxon>Bacillota</taxon>
        <taxon>Clostridia</taxon>
        <taxon>Lachnospirales</taxon>
        <taxon>Lachnospiraceae</taxon>
        <taxon>Diplocloster</taxon>
    </lineage>
</organism>